<accession>A0ACD5WNY0</accession>
<organism evidence="1 2">
    <name type="scientific">Avena sativa</name>
    <name type="common">Oat</name>
    <dbReference type="NCBI Taxonomy" id="4498"/>
    <lineage>
        <taxon>Eukaryota</taxon>
        <taxon>Viridiplantae</taxon>
        <taxon>Streptophyta</taxon>
        <taxon>Embryophyta</taxon>
        <taxon>Tracheophyta</taxon>
        <taxon>Spermatophyta</taxon>
        <taxon>Magnoliopsida</taxon>
        <taxon>Liliopsida</taxon>
        <taxon>Poales</taxon>
        <taxon>Poaceae</taxon>
        <taxon>BOP clade</taxon>
        <taxon>Pooideae</taxon>
        <taxon>Poodae</taxon>
        <taxon>Poeae</taxon>
        <taxon>Poeae Chloroplast Group 1 (Aveneae type)</taxon>
        <taxon>Aveninae</taxon>
        <taxon>Avena</taxon>
    </lineage>
</organism>
<reference evidence="1" key="1">
    <citation type="submission" date="2021-05" db="EMBL/GenBank/DDBJ databases">
        <authorList>
            <person name="Scholz U."/>
            <person name="Mascher M."/>
            <person name="Fiebig A."/>
        </authorList>
    </citation>
    <scope>NUCLEOTIDE SEQUENCE [LARGE SCALE GENOMIC DNA]</scope>
</reference>
<evidence type="ECO:0000313" key="1">
    <source>
        <dbReference type="EnsemblPlants" id="AVESA.00010b.r2.4CG1267270.1.CDS"/>
    </source>
</evidence>
<protein>
    <submittedName>
        <fullName evidence="1">Uncharacterized protein</fullName>
    </submittedName>
</protein>
<sequence>MLRRRSSPHTSPAQLPPLEDENLLWEILLRLPPLPSSLPRASVVCKRWLSIVSDPGFIRSFRDNHRHPPLLGLFVATRHGADFVPTLDPPDRIPAARFSLPPQSISKQSWLFLGCRHGLCLFIDNLRPDDVIVCDPITSHQRRIPLPSELVGSEDSFVLQNGGVLCVAGHVHVHGDCSLSPFKLVLLYSYLNDSSVFACLYESQSGVWGNIVSKTMPGAFGFIKPSVLVRNTLCWQSQEGSILEFDMENQSLSVTEKPANHQNTHWSCYQLLRTEENRLGLVVLTGPVIEILVRKVNYDGTARLELQKTVELHKLFPLGSLTDIAHTYCAGGFDEEANAIFLSLGTGIFMVNLETLQVTNISAGQSNTYYSRYYYPYRSFYTAAVADHGTGRGASEDYQCQAAGAAGGGRT</sequence>
<proteinExistence type="predicted"/>
<keyword evidence="2" id="KW-1185">Reference proteome</keyword>
<dbReference type="Proteomes" id="UP001732700">
    <property type="component" value="Chromosome 4C"/>
</dbReference>
<reference evidence="1" key="2">
    <citation type="submission" date="2025-09" db="UniProtKB">
        <authorList>
            <consortium name="EnsemblPlants"/>
        </authorList>
    </citation>
    <scope>IDENTIFICATION</scope>
</reference>
<name>A0ACD5WNY0_AVESA</name>
<evidence type="ECO:0000313" key="2">
    <source>
        <dbReference type="Proteomes" id="UP001732700"/>
    </source>
</evidence>
<dbReference type="EnsemblPlants" id="AVESA.00010b.r2.4CG1267270.1">
    <property type="protein sequence ID" value="AVESA.00010b.r2.4CG1267270.1.CDS"/>
    <property type="gene ID" value="AVESA.00010b.r2.4CG1267270"/>
</dbReference>